<reference evidence="7" key="1">
    <citation type="submission" date="2021-01" db="EMBL/GenBank/DDBJ databases">
        <authorList>
            <person name="Corre E."/>
            <person name="Pelletier E."/>
            <person name="Niang G."/>
            <person name="Scheremetjew M."/>
            <person name="Finn R."/>
            <person name="Kale V."/>
            <person name="Holt S."/>
            <person name="Cochrane G."/>
            <person name="Meng A."/>
            <person name="Brown T."/>
            <person name="Cohen L."/>
        </authorList>
    </citation>
    <scope>NUCLEOTIDE SEQUENCE</scope>
    <source>
        <strain evidence="7">CCAP 955/1</strain>
    </source>
</reference>
<name>A0A7S3M1D3_9STRA</name>
<proteinExistence type="predicted"/>
<keyword evidence="2 5" id="KW-0812">Transmembrane</keyword>
<accession>A0A7S3M1D3</accession>
<evidence type="ECO:0000256" key="4">
    <source>
        <dbReference type="ARBA" id="ARBA00023136"/>
    </source>
</evidence>
<dbReference type="Pfam" id="PF03124">
    <property type="entry name" value="EXS"/>
    <property type="match status" value="1"/>
</dbReference>
<evidence type="ECO:0000256" key="2">
    <source>
        <dbReference type="ARBA" id="ARBA00022692"/>
    </source>
</evidence>
<dbReference type="EMBL" id="HBIC01010335">
    <property type="protein sequence ID" value="CAE0276258.1"/>
    <property type="molecule type" value="Transcribed_RNA"/>
</dbReference>
<evidence type="ECO:0000259" key="6">
    <source>
        <dbReference type="PROSITE" id="PS51380"/>
    </source>
</evidence>
<keyword evidence="3 5" id="KW-1133">Transmembrane helix</keyword>
<feature type="domain" description="EXS" evidence="6">
    <location>
        <begin position="147"/>
        <end position="369"/>
    </location>
</feature>
<evidence type="ECO:0000256" key="3">
    <source>
        <dbReference type="ARBA" id="ARBA00022989"/>
    </source>
</evidence>
<dbReference type="GO" id="GO:0016020">
    <property type="term" value="C:membrane"/>
    <property type="evidence" value="ECO:0007669"/>
    <property type="project" value="UniProtKB-SubCell"/>
</dbReference>
<dbReference type="PANTHER" id="PTHR10783">
    <property type="entry name" value="XENOTROPIC AND POLYTROPIC RETROVIRUS RECEPTOR 1-RELATED"/>
    <property type="match status" value="1"/>
</dbReference>
<evidence type="ECO:0000313" key="7">
    <source>
        <dbReference type="EMBL" id="CAE0276258.1"/>
    </source>
</evidence>
<feature type="transmembrane region" description="Helical" evidence="5">
    <location>
        <begin position="107"/>
        <end position="129"/>
    </location>
</feature>
<dbReference type="PROSITE" id="PS51380">
    <property type="entry name" value="EXS"/>
    <property type="match status" value="1"/>
</dbReference>
<feature type="transmembrane region" description="Helical" evidence="5">
    <location>
        <begin position="149"/>
        <end position="168"/>
    </location>
</feature>
<feature type="transmembrane region" description="Helical" evidence="5">
    <location>
        <begin position="21"/>
        <end position="40"/>
    </location>
</feature>
<keyword evidence="4 5" id="KW-0472">Membrane</keyword>
<dbReference type="PANTHER" id="PTHR10783:SF46">
    <property type="entry name" value="PROTEIN ERD1 HOMOLOG 2"/>
    <property type="match status" value="1"/>
</dbReference>
<feature type="transmembrane region" description="Helical" evidence="5">
    <location>
        <begin position="52"/>
        <end position="71"/>
    </location>
</feature>
<feature type="transmembrane region" description="Helical" evidence="5">
    <location>
        <begin position="309"/>
        <end position="327"/>
    </location>
</feature>
<organism evidence="7">
    <name type="scientific">Spumella elongata</name>
    <dbReference type="NCBI Taxonomy" id="89044"/>
    <lineage>
        <taxon>Eukaryota</taxon>
        <taxon>Sar</taxon>
        <taxon>Stramenopiles</taxon>
        <taxon>Ochrophyta</taxon>
        <taxon>Chrysophyceae</taxon>
        <taxon>Chromulinales</taxon>
        <taxon>Chromulinaceae</taxon>
        <taxon>Spumella</taxon>
    </lineage>
</organism>
<comment type="subcellular location">
    <subcellularLocation>
        <location evidence="1">Membrane</location>
        <topology evidence="1">Multi-pass membrane protein</topology>
    </subcellularLocation>
</comment>
<evidence type="ECO:0000256" key="1">
    <source>
        <dbReference type="ARBA" id="ARBA00004141"/>
    </source>
</evidence>
<dbReference type="InterPro" id="IPR004342">
    <property type="entry name" value="EXS_C"/>
</dbReference>
<dbReference type="AlphaFoldDB" id="A0A7S3M1D3"/>
<feature type="transmembrane region" description="Helical" evidence="5">
    <location>
        <begin position="277"/>
        <end position="297"/>
    </location>
</feature>
<evidence type="ECO:0000256" key="5">
    <source>
        <dbReference type="SAM" id="Phobius"/>
    </source>
</evidence>
<dbReference type="GO" id="GO:0005737">
    <property type="term" value="C:cytoplasm"/>
    <property type="evidence" value="ECO:0007669"/>
    <property type="project" value="TreeGrafter"/>
</dbReference>
<protein>
    <recommendedName>
        <fullName evidence="6">EXS domain-containing protein</fullName>
    </recommendedName>
</protein>
<gene>
    <name evidence="7" type="ORF">SELO1098_LOCUS5087</name>
</gene>
<feature type="transmembrane region" description="Helical" evidence="5">
    <location>
        <begin position="435"/>
        <end position="454"/>
    </location>
</feature>
<sequence length="455" mass="51269">MELEHTELSQSTHPERSVYHASANLCMLFLFAFVLFNKAVRGGYFGPNGDLTVAHAIPAALAVFCGVRLCFPCQTRQSWMHMLWRVSAAPFYLVNFRDGYVGDLLTSLVRVFIPMFFSVIYVSETAYAWLSNDFTLTADRSGSWLTEAFYYRFLLLPVLTLFPLWLRLLQCLRRSVDTGKRWPHIGNALKYTSAIVVISFGTFQPAIRSNPVWIGAFVFATLFQFAWDLTQDWGMVQFTPPRHDIPTASSSGLAAVDCLVHTRVSFRKTRLLGPLRNYLAVILFNLTLRFAWTLTLLPAPAVADGASPLFVFAMRHLGPLLASLEILRRMVWGFFRLEWEQIEQLGKTKNEDVLKSASFSDLGQLDQMDVSSALEMQPMTSYITSNNVPSDDAQELWTETDGIAFLPSYVARSIDTSRYLRNCVSYQAKLRAVEAGIFVFAVLYVVALAAAPAYA</sequence>